<accession>A0A4Y3HWW7</accession>
<dbReference type="AlphaFoldDB" id="A0A4Y3HWW7"/>
<dbReference type="RefSeq" id="WP_141345920.1">
    <property type="nucleotide sequence ID" value="NZ_BJLF01000010.1"/>
</dbReference>
<sequence>MIDKEQLRQSLLQTLHSQRKIALAAAESAHDAATHEQSVAETQYDTVGLEAAYLAHGQSQRVADCDTMINQLSSMVFRDFAEDDEIDIGALVTIDNKMICWFLPICGGYKLEHDVVVITPHSPLGQMLDSAESGEKLQDGRMITDIR</sequence>
<keyword evidence="2" id="KW-1185">Reference proteome</keyword>
<reference evidence="1 2" key="1">
    <citation type="submission" date="2019-06" db="EMBL/GenBank/DDBJ databases">
        <title>Whole genome shotgun sequence of Vibrio inusitatus NBRC 102082.</title>
        <authorList>
            <person name="Hosoyama A."/>
            <person name="Uohara A."/>
            <person name="Ohji S."/>
            <person name="Ichikawa N."/>
        </authorList>
    </citation>
    <scope>NUCLEOTIDE SEQUENCE [LARGE SCALE GENOMIC DNA]</scope>
    <source>
        <strain evidence="1 2">NBRC 102082</strain>
    </source>
</reference>
<evidence type="ECO:0000313" key="2">
    <source>
        <dbReference type="Proteomes" id="UP000318717"/>
    </source>
</evidence>
<name>A0A4Y3HWW7_9VIBR</name>
<protein>
    <recommendedName>
        <fullName evidence="3">Transcription elongation factor</fullName>
    </recommendedName>
</protein>
<comment type="caution">
    <text evidence="1">The sequence shown here is derived from an EMBL/GenBank/DDBJ whole genome shotgun (WGS) entry which is preliminary data.</text>
</comment>
<dbReference type="OrthoDB" id="5293337at2"/>
<evidence type="ECO:0008006" key="3">
    <source>
        <dbReference type="Google" id="ProtNLM"/>
    </source>
</evidence>
<organism evidence="1 2">
    <name type="scientific">Vibrio inusitatus NBRC 102082</name>
    <dbReference type="NCBI Taxonomy" id="1219070"/>
    <lineage>
        <taxon>Bacteria</taxon>
        <taxon>Pseudomonadati</taxon>
        <taxon>Pseudomonadota</taxon>
        <taxon>Gammaproteobacteria</taxon>
        <taxon>Vibrionales</taxon>
        <taxon>Vibrionaceae</taxon>
        <taxon>Vibrio</taxon>
    </lineage>
</organism>
<dbReference type="Proteomes" id="UP000318717">
    <property type="component" value="Unassembled WGS sequence"/>
</dbReference>
<dbReference type="EMBL" id="BJLF01000010">
    <property type="protein sequence ID" value="GEA51508.1"/>
    <property type="molecule type" value="Genomic_DNA"/>
</dbReference>
<evidence type="ECO:0000313" key="1">
    <source>
        <dbReference type="EMBL" id="GEA51508.1"/>
    </source>
</evidence>
<gene>
    <name evidence="1" type="ORF">VIN01S_23120</name>
</gene>
<proteinExistence type="predicted"/>